<proteinExistence type="predicted"/>
<dbReference type="Proteomes" id="UP001174136">
    <property type="component" value="Unassembled WGS sequence"/>
</dbReference>
<sequence length="96" mass="11352">MLTLKRKWRICQRRKLGRKHNPEHDASSSEDVIPQAKRETFLSKNGTIKRSSVAYHKQGRMAEHKVMEMTLTFYLFITPVMEEIILEMTNLEGFRT</sequence>
<accession>A0AA47N141</accession>
<evidence type="ECO:0000313" key="2">
    <source>
        <dbReference type="EMBL" id="KAK0149741.1"/>
    </source>
</evidence>
<reference evidence="2" key="1">
    <citation type="journal article" date="2023" name="Front. Mar. Sci.">
        <title>A new Merluccius polli reference genome to investigate the effects of global change in West African waters.</title>
        <authorList>
            <person name="Mateo J.L."/>
            <person name="Blanco-Fernandez C."/>
            <person name="Garcia-Vazquez E."/>
            <person name="Machado-Schiaffino G."/>
        </authorList>
    </citation>
    <scope>NUCLEOTIDE SEQUENCE</scope>
    <source>
        <strain evidence="2">C29</strain>
        <tissue evidence="2">Fin</tissue>
    </source>
</reference>
<comment type="caution">
    <text evidence="2">The sequence shown here is derived from an EMBL/GenBank/DDBJ whole genome shotgun (WGS) entry which is preliminary data.</text>
</comment>
<organism evidence="2 3">
    <name type="scientific">Merluccius polli</name>
    <name type="common">Benguela hake</name>
    <name type="synonym">Merluccius cadenati</name>
    <dbReference type="NCBI Taxonomy" id="89951"/>
    <lineage>
        <taxon>Eukaryota</taxon>
        <taxon>Metazoa</taxon>
        <taxon>Chordata</taxon>
        <taxon>Craniata</taxon>
        <taxon>Vertebrata</taxon>
        <taxon>Euteleostomi</taxon>
        <taxon>Actinopterygii</taxon>
        <taxon>Neopterygii</taxon>
        <taxon>Teleostei</taxon>
        <taxon>Neoteleostei</taxon>
        <taxon>Acanthomorphata</taxon>
        <taxon>Zeiogadaria</taxon>
        <taxon>Gadariae</taxon>
        <taxon>Gadiformes</taxon>
        <taxon>Gadoidei</taxon>
        <taxon>Merlucciidae</taxon>
        <taxon>Merluccius</taxon>
    </lineage>
</organism>
<dbReference type="EMBL" id="JAOPHQ010001720">
    <property type="protein sequence ID" value="KAK0149741.1"/>
    <property type="molecule type" value="Genomic_DNA"/>
</dbReference>
<evidence type="ECO:0000313" key="3">
    <source>
        <dbReference type="Proteomes" id="UP001174136"/>
    </source>
</evidence>
<name>A0AA47N141_MERPO</name>
<keyword evidence="3" id="KW-1185">Reference proteome</keyword>
<dbReference type="AlphaFoldDB" id="A0AA47N141"/>
<feature type="region of interest" description="Disordered" evidence="1">
    <location>
        <begin position="15"/>
        <end position="36"/>
    </location>
</feature>
<evidence type="ECO:0000256" key="1">
    <source>
        <dbReference type="SAM" id="MobiDB-lite"/>
    </source>
</evidence>
<gene>
    <name evidence="2" type="ORF">N1851_009501</name>
</gene>
<protein>
    <submittedName>
        <fullName evidence="2">Uncharacterized protein</fullName>
    </submittedName>
</protein>